<protein>
    <recommendedName>
        <fullName evidence="2">Reverse transcriptase domain-containing protein</fullName>
    </recommendedName>
</protein>
<dbReference type="Pfam" id="PF13456">
    <property type="entry name" value="RVT_3"/>
    <property type="match status" value="1"/>
</dbReference>
<dbReference type="InterPro" id="IPR002156">
    <property type="entry name" value="RNaseH_domain"/>
</dbReference>
<feature type="region of interest" description="Disordered" evidence="1">
    <location>
        <begin position="345"/>
        <end position="376"/>
    </location>
</feature>
<dbReference type="PROSITE" id="PS50878">
    <property type="entry name" value="RT_POL"/>
    <property type="match status" value="1"/>
</dbReference>
<comment type="caution">
    <text evidence="3">The sequence shown here is derived from an EMBL/GenBank/DDBJ whole genome shotgun (WGS) entry which is preliminary data.</text>
</comment>
<evidence type="ECO:0000313" key="4">
    <source>
        <dbReference type="Proteomes" id="UP000836404"/>
    </source>
</evidence>
<dbReference type="AlphaFoldDB" id="A0A9N8QB57"/>
<proteinExistence type="predicted"/>
<evidence type="ECO:0000256" key="1">
    <source>
        <dbReference type="SAM" id="MobiDB-lite"/>
    </source>
</evidence>
<sequence length="634" mass="69764">PRPFRKATLVVLQKAGKRDLAKPRSYRLIALLPTLGKVLEKVVAVRLAKLGLEKGWIAEEQFGSVPGRSTSDAALTLVHDVEAGWTHAKPLTTSALTFDVQGAYDAVHYILLICHLYEQGVPLHLLRWILSFLLERLAGMRLDGEEGEMQAVNVGIPQGSPVSPILYILFVAPLHRLFGPAAMDRDLRRVRLISYVDDNLLYVASNNADQNARILRKAYKEAHKWAMANGLRYDAEKKDFIEFVAPRTSSAVAGKIELRDGTVEAVEKMGSFRWLGVHFDAQLRFKQHVGIIAASAKQAAGGMAMLMNTQKGMRVSDSRRLYIACIQSRLTYAAAVWWRGMEREEPGRPHTRRRRGSDGRLQIPPPDADTTKKNPESLANAKRLESAQHAALLRAFPAFKTTSQSSLQVEAACPPMRLVLDHCLDRAALRIAGMDQHNAMRARVTIEASNASAILPSTGTSRATTPPVAFDHSRNAVTRPFSTRLTALARRVPRNIEPATSSMQQGSAGALGNHPQVYIEGRADWKLPGAGQMLERTGDSSSIEIYTDGSQLDDGSRISGAGWVIYQEGQVLERNHQCTGQFCEVFDAEAVALMQGTVRGITLASQLNAKEITVYTDNQSVLQSLRSMSSRSST</sequence>
<dbReference type="GO" id="GO:0003676">
    <property type="term" value="F:nucleic acid binding"/>
    <property type="evidence" value="ECO:0007669"/>
    <property type="project" value="InterPro"/>
</dbReference>
<keyword evidence="4" id="KW-1185">Reference proteome</keyword>
<dbReference type="PANTHER" id="PTHR33481:SF1">
    <property type="entry name" value="ENDONUCLEASE_EXONUCLEASE_PHOSPHATASE DOMAIN-CONTAINING PROTEIN-RELATED"/>
    <property type="match status" value="1"/>
</dbReference>
<dbReference type="InterPro" id="IPR000477">
    <property type="entry name" value="RT_dom"/>
</dbReference>
<evidence type="ECO:0000313" key="3">
    <source>
        <dbReference type="EMBL" id="CAD6922038.1"/>
    </source>
</evidence>
<feature type="domain" description="Reverse transcriptase" evidence="2">
    <location>
        <begin position="1"/>
        <end position="279"/>
    </location>
</feature>
<dbReference type="PANTHER" id="PTHR33481">
    <property type="entry name" value="REVERSE TRANSCRIPTASE"/>
    <property type="match status" value="1"/>
</dbReference>
<feature type="non-terminal residue" evidence="3">
    <location>
        <position position="1"/>
    </location>
</feature>
<dbReference type="GO" id="GO:0004523">
    <property type="term" value="F:RNA-DNA hybrid ribonuclease activity"/>
    <property type="evidence" value="ECO:0007669"/>
    <property type="project" value="InterPro"/>
</dbReference>
<dbReference type="Pfam" id="PF00078">
    <property type="entry name" value="RVT_1"/>
    <property type="match status" value="1"/>
</dbReference>
<dbReference type="InterPro" id="IPR036397">
    <property type="entry name" value="RNaseH_sf"/>
</dbReference>
<dbReference type="Gene3D" id="3.30.420.10">
    <property type="entry name" value="Ribonuclease H-like superfamily/Ribonuclease H"/>
    <property type="match status" value="1"/>
</dbReference>
<dbReference type="CDD" id="cd09276">
    <property type="entry name" value="Rnase_HI_RT_non_LTR"/>
    <property type="match status" value="1"/>
</dbReference>
<dbReference type="CDD" id="cd01650">
    <property type="entry name" value="RT_nLTR_like"/>
    <property type="match status" value="1"/>
</dbReference>
<dbReference type="EMBL" id="CAJHJF010001859">
    <property type="protein sequence ID" value="CAD6922038.1"/>
    <property type="molecule type" value="Genomic_DNA"/>
</dbReference>
<feature type="non-terminal residue" evidence="3">
    <location>
        <position position="634"/>
    </location>
</feature>
<organism evidence="3 4">
    <name type="scientific">Tilletia laevis</name>
    <dbReference type="NCBI Taxonomy" id="157183"/>
    <lineage>
        <taxon>Eukaryota</taxon>
        <taxon>Fungi</taxon>
        <taxon>Dikarya</taxon>
        <taxon>Basidiomycota</taxon>
        <taxon>Ustilaginomycotina</taxon>
        <taxon>Exobasidiomycetes</taxon>
        <taxon>Tilletiales</taxon>
        <taxon>Tilletiaceae</taxon>
        <taxon>Tilletia</taxon>
    </lineage>
</organism>
<reference evidence="3 4" key="1">
    <citation type="submission" date="2020-10" db="EMBL/GenBank/DDBJ databases">
        <authorList>
            <person name="Sedaghatjoo S."/>
        </authorList>
    </citation>
    <scope>NUCLEOTIDE SEQUENCE [LARGE SCALE GENOMIC DNA]</scope>
    <source>
        <strain evidence="3 4">LLFL</strain>
    </source>
</reference>
<accession>A0A9N8QB57</accession>
<dbReference type="SUPFAM" id="SSF56672">
    <property type="entry name" value="DNA/RNA polymerases"/>
    <property type="match status" value="1"/>
</dbReference>
<evidence type="ECO:0000259" key="2">
    <source>
        <dbReference type="PROSITE" id="PS50878"/>
    </source>
</evidence>
<dbReference type="InterPro" id="IPR043502">
    <property type="entry name" value="DNA/RNA_pol_sf"/>
</dbReference>
<dbReference type="SUPFAM" id="SSF53098">
    <property type="entry name" value="Ribonuclease H-like"/>
    <property type="match status" value="1"/>
</dbReference>
<dbReference type="InterPro" id="IPR012337">
    <property type="entry name" value="RNaseH-like_sf"/>
</dbReference>
<dbReference type="Proteomes" id="UP000836404">
    <property type="component" value="Unassembled WGS sequence"/>
</dbReference>
<name>A0A9N8QB57_9BASI</name>
<gene>
    <name evidence="3" type="ORF">JKILLFL_G7403</name>
</gene>